<dbReference type="EMBL" id="HACG01026077">
    <property type="protein sequence ID" value="CEK72942.1"/>
    <property type="molecule type" value="Transcribed_RNA"/>
</dbReference>
<dbReference type="Gene3D" id="3.40.50.1110">
    <property type="entry name" value="SGNH hydrolase"/>
    <property type="match status" value="1"/>
</dbReference>
<proteinExistence type="inferred from homology"/>
<dbReference type="SUPFAM" id="SSF52266">
    <property type="entry name" value="SGNH hydrolase"/>
    <property type="match status" value="1"/>
</dbReference>
<dbReference type="CDD" id="cd01820">
    <property type="entry name" value="PAF_acetylesterase_like"/>
    <property type="match status" value="1"/>
</dbReference>
<dbReference type="Pfam" id="PF13472">
    <property type="entry name" value="Lipase_GDSL_2"/>
    <property type="match status" value="1"/>
</dbReference>
<gene>
    <name evidence="3" type="primary">ORF84607</name>
</gene>
<organism evidence="3">
    <name type="scientific">Arion vulgaris</name>
    <dbReference type="NCBI Taxonomy" id="1028688"/>
    <lineage>
        <taxon>Eukaryota</taxon>
        <taxon>Metazoa</taxon>
        <taxon>Spiralia</taxon>
        <taxon>Lophotrochozoa</taxon>
        <taxon>Mollusca</taxon>
        <taxon>Gastropoda</taxon>
        <taxon>Heterobranchia</taxon>
        <taxon>Euthyneura</taxon>
        <taxon>Panpulmonata</taxon>
        <taxon>Eupulmonata</taxon>
        <taxon>Stylommatophora</taxon>
        <taxon>Helicina</taxon>
        <taxon>Arionoidea</taxon>
        <taxon>Arionidae</taxon>
        <taxon>Arion</taxon>
    </lineage>
</organism>
<comment type="similarity">
    <text evidence="1">Belongs to the 'GDSL' lipolytic enzyme family. Platelet-activating factor acetylhydrolase IB beta/gamma subunits subfamily.</text>
</comment>
<sequence>KISNPISGLSVACLLFCRKFVISFDWFTNIHRAICIIVFNFTTTMSNPAAEAKPVDDVQGDGRWMSLHEAFLRDGKEKEPEVVLIGDSLIAKLSQSLLWQQMFEPLHSLNFGIGGDRTENVLWRVLNGEFDLVQPKVIVLLVGTNNYDNTADQVTDGILAIVQAIKEKQPTSNLIVMGLLPRGEKPNPLREKHSTINKRLAEELQDIPLTTFLKIEDKEFISSDGIIRRSVMHDFLNLTVDLGYQKVCEPLLEEIQNLLGTFIKVESTSFETSSIGGDIAGN</sequence>
<evidence type="ECO:0000313" key="3">
    <source>
        <dbReference type="EMBL" id="CEK72942.1"/>
    </source>
</evidence>
<evidence type="ECO:0000256" key="1">
    <source>
        <dbReference type="ARBA" id="ARBA00038184"/>
    </source>
</evidence>
<feature type="non-terminal residue" evidence="3">
    <location>
        <position position="1"/>
    </location>
</feature>
<dbReference type="InterPro" id="IPR013830">
    <property type="entry name" value="SGNH_hydro"/>
</dbReference>
<dbReference type="PANTHER" id="PTHR11852">
    <property type="entry name" value="PLATELET-ACTIVATING FACTOR ACETYLHYDROLASE"/>
    <property type="match status" value="1"/>
</dbReference>
<dbReference type="AlphaFoldDB" id="A0A0B6ZXC2"/>
<accession>A0A0B6ZXC2</accession>
<name>A0A0B6ZXC2_9EUPU</name>
<protein>
    <recommendedName>
        <fullName evidence="2">SGNH hydrolase-type esterase domain-containing protein</fullName>
    </recommendedName>
</protein>
<feature type="domain" description="SGNH hydrolase-type esterase" evidence="2">
    <location>
        <begin position="85"/>
        <end position="206"/>
    </location>
</feature>
<reference evidence="3" key="1">
    <citation type="submission" date="2014-12" db="EMBL/GenBank/DDBJ databases">
        <title>Insight into the proteome of Arion vulgaris.</title>
        <authorList>
            <person name="Aradska J."/>
            <person name="Bulat T."/>
            <person name="Smidak R."/>
            <person name="Sarate P."/>
            <person name="Gangsoo J."/>
            <person name="Sialana F."/>
            <person name="Bilban M."/>
            <person name="Lubec G."/>
        </authorList>
    </citation>
    <scope>NUCLEOTIDE SEQUENCE</scope>
    <source>
        <tissue evidence="3">Skin</tissue>
    </source>
</reference>
<evidence type="ECO:0000259" key="2">
    <source>
        <dbReference type="Pfam" id="PF13472"/>
    </source>
</evidence>
<dbReference type="PANTHER" id="PTHR11852:SF0">
    <property type="entry name" value="PLATELET-ACTIVATING FACTOR ACETYLHYDROLASE IB SUBUNIT BETA HOMOLOG"/>
    <property type="match status" value="1"/>
</dbReference>
<dbReference type="InterPro" id="IPR036514">
    <property type="entry name" value="SGNH_hydro_sf"/>
</dbReference>